<dbReference type="EMBL" id="BLXT01006926">
    <property type="protein sequence ID" value="GFO34638.1"/>
    <property type="molecule type" value="Genomic_DNA"/>
</dbReference>
<proteinExistence type="predicted"/>
<name>A0AAV4CS10_9GAST</name>
<feature type="region of interest" description="Disordered" evidence="1">
    <location>
        <begin position="13"/>
        <end position="39"/>
    </location>
</feature>
<keyword evidence="3" id="KW-1185">Reference proteome</keyword>
<evidence type="ECO:0000256" key="1">
    <source>
        <dbReference type="SAM" id="MobiDB-lite"/>
    </source>
</evidence>
<accession>A0AAV4CS10</accession>
<dbReference type="AlphaFoldDB" id="A0AAV4CS10"/>
<reference evidence="2 3" key="1">
    <citation type="journal article" date="2021" name="Elife">
        <title>Chloroplast acquisition without the gene transfer in kleptoplastic sea slugs, Plakobranchus ocellatus.</title>
        <authorList>
            <person name="Maeda T."/>
            <person name="Takahashi S."/>
            <person name="Yoshida T."/>
            <person name="Shimamura S."/>
            <person name="Takaki Y."/>
            <person name="Nagai Y."/>
            <person name="Toyoda A."/>
            <person name="Suzuki Y."/>
            <person name="Arimoto A."/>
            <person name="Ishii H."/>
            <person name="Satoh N."/>
            <person name="Nishiyama T."/>
            <person name="Hasebe M."/>
            <person name="Maruyama T."/>
            <person name="Minagawa J."/>
            <person name="Obokata J."/>
            <person name="Shigenobu S."/>
        </authorList>
    </citation>
    <scope>NUCLEOTIDE SEQUENCE [LARGE SCALE GENOMIC DNA]</scope>
</reference>
<gene>
    <name evidence="2" type="ORF">PoB_006114300</name>
</gene>
<sequence>MVIAPLESEVIRPPSELGGSGAGSKAVTINHTPGSARETRRVVSDNIPGQFGVVSWWGLIERVERLSLRLSFS</sequence>
<evidence type="ECO:0000313" key="3">
    <source>
        <dbReference type="Proteomes" id="UP000735302"/>
    </source>
</evidence>
<comment type="caution">
    <text evidence="2">The sequence shown here is derived from an EMBL/GenBank/DDBJ whole genome shotgun (WGS) entry which is preliminary data.</text>
</comment>
<dbReference type="Proteomes" id="UP000735302">
    <property type="component" value="Unassembled WGS sequence"/>
</dbReference>
<evidence type="ECO:0000313" key="2">
    <source>
        <dbReference type="EMBL" id="GFO34638.1"/>
    </source>
</evidence>
<organism evidence="2 3">
    <name type="scientific">Plakobranchus ocellatus</name>
    <dbReference type="NCBI Taxonomy" id="259542"/>
    <lineage>
        <taxon>Eukaryota</taxon>
        <taxon>Metazoa</taxon>
        <taxon>Spiralia</taxon>
        <taxon>Lophotrochozoa</taxon>
        <taxon>Mollusca</taxon>
        <taxon>Gastropoda</taxon>
        <taxon>Heterobranchia</taxon>
        <taxon>Euthyneura</taxon>
        <taxon>Panpulmonata</taxon>
        <taxon>Sacoglossa</taxon>
        <taxon>Placobranchoidea</taxon>
        <taxon>Plakobranchidae</taxon>
        <taxon>Plakobranchus</taxon>
    </lineage>
</organism>
<protein>
    <submittedName>
        <fullName evidence="2">Uncharacterized protein</fullName>
    </submittedName>
</protein>